<evidence type="ECO:0000313" key="1">
    <source>
        <dbReference type="EMBL" id="OGG61380.1"/>
    </source>
</evidence>
<proteinExistence type="predicted"/>
<name>A0A1F6DJ87_9BACT</name>
<dbReference type="EMBL" id="MFLE01000018">
    <property type="protein sequence ID" value="OGG61380.1"/>
    <property type="molecule type" value="Genomic_DNA"/>
</dbReference>
<accession>A0A1F6DJ87</accession>
<sequence length="249" mass="27034">MPLGGCSAILHLVASYPKVAACAAILGVGGTQLSSLQLEECDEKIAQCRSGAPSVPVMPLPMNPIVTAIETAKPIVVEEVLPEALVIDLCKGAPVLTDADIFTVSGKPFLWKHGGADPVRGHAAEPFLQKLEYTSAEREYFMHKVATGQYARVHLQNGDSVGRSTSGSGKVMNNTIVQFSPVVNTGANYKNDARMNVYTYSQNVVYNGNCVERTVTLYEPLVCQNWSRPSDTVRLLHPVADRREDEIFE</sequence>
<reference evidence="1 2" key="1">
    <citation type="journal article" date="2016" name="Nat. Commun.">
        <title>Thousands of microbial genomes shed light on interconnected biogeochemical processes in an aquifer system.</title>
        <authorList>
            <person name="Anantharaman K."/>
            <person name="Brown C.T."/>
            <person name="Hug L.A."/>
            <person name="Sharon I."/>
            <person name="Castelle C.J."/>
            <person name="Probst A.J."/>
            <person name="Thomas B.C."/>
            <person name="Singh A."/>
            <person name="Wilkins M.J."/>
            <person name="Karaoz U."/>
            <person name="Brodie E.L."/>
            <person name="Williams K.H."/>
            <person name="Hubbard S.S."/>
            <person name="Banfield J.F."/>
        </authorList>
    </citation>
    <scope>NUCLEOTIDE SEQUENCE [LARGE SCALE GENOMIC DNA]</scope>
</reference>
<organism evidence="1 2">
    <name type="scientific">Candidatus Kaiserbacteria bacterium RIFCSPHIGHO2_02_FULL_49_34</name>
    <dbReference type="NCBI Taxonomy" id="1798491"/>
    <lineage>
        <taxon>Bacteria</taxon>
        <taxon>Candidatus Kaiseribacteriota</taxon>
    </lineage>
</organism>
<dbReference type="STRING" id="1798491.A3C87_00125"/>
<evidence type="ECO:0000313" key="2">
    <source>
        <dbReference type="Proteomes" id="UP000176511"/>
    </source>
</evidence>
<dbReference type="AlphaFoldDB" id="A0A1F6DJ87"/>
<dbReference type="Proteomes" id="UP000176511">
    <property type="component" value="Unassembled WGS sequence"/>
</dbReference>
<comment type="caution">
    <text evidence="1">The sequence shown here is derived from an EMBL/GenBank/DDBJ whole genome shotgun (WGS) entry which is preliminary data.</text>
</comment>
<gene>
    <name evidence="1" type="ORF">A3C87_00125</name>
</gene>
<protein>
    <submittedName>
        <fullName evidence="1">Uncharacterized protein</fullName>
    </submittedName>
</protein>